<sequence length="224" mass="26844">MIKKYALAFFILFSTVVFSQQKPNYELIEKNIKDENPEYYYTSLLERYRKGDKSMTLKQCEHLYYGFAFQDNFKNFRYKALTDSIAKYEKNEDKLDPKNILKQLDFRNQILEKSPFDVSHIWGKINSLHLLKRQNEINICFNQLDIMHNVVRNSGDGLTKETAYCINNVQFEWFLINLLDLKATKNPETIDKIYEYVLLEKNDKNINGLYFNVEKVQYTIEYQN</sequence>
<feature type="signal peptide" evidence="1">
    <location>
        <begin position="1"/>
        <end position="19"/>
    </location>
</feature>
<keyword evidence="3" id="KW-1185">Reference proteome</keyword>
<organism evidence="2 3">
    <name type="scientific">Flavobacterium nackdongense</name>
    <dbReference type="NCBI Taxonomy" id="2547394"/>
    <lineage>
        <taxon>Bacteria</taxon>
        <taxon>Pseudomonadati</taxon>
        <taxon>Bacteroidota</taxon>
        <taxon>Flavobacteriia</taxon>
        <taxon>Flavobacteriales</taxon>
        <taxon>Flavobacteriaceae</taxon>
        <taxon>Flavobacterium</taxon>
    </lineage>
</organism>
<accession>A0A4P6YBZ2</accession>
<name>A0A4P6YBZ2_9FLAO</name>
<evidence type="ECO:0000313" key="3">
    <source>
        <dbReference type="Proteomes" id="UP000291124"/>
    </source>
</evidence>
<dbReference type="AlphaFoldDB" id="A0A4P6YBZ2"/>
<evidence type="ECO:0000256" key="1">
    <source>
        <dbReference type="SAM" id="SignalP"/>
    </source>
</evidence>
<evidence type="ECO:0000313" key="2">
    <source>
        <dbReference type="EMBL" id="QBN19748.1"/>
    </source>
</evidence>
<dbReference type="KEGG" id="fnk:E1750_13360"/>
<proteinExistence type="predicted"/>
<protein>
    <submittedName>
        <fullName evidence="2">DUF4919 domain-containing protein</fullName>
    </submittedName>
</protein>
<dbReference type="RefSeq" id="WP_133277264.1">
    <property type="nucleotide sequence ID" value="NZ_CP037933.1"/>
</dbReference>
<dbReference type="InterPro" id="IPR032578">
    <property type="entry name" value="DUF4919"/>
</dbReference>
<dbReference type="OrthoDB" id="686440at2"/>
<dbReference type="Proteomes" id="UP000291124">
    <property type="component" value="Chromosome"/>
</dbReference>
<keyword evidence="1" id="KW-0732">Signal</keyword>
<reference evidence="3" key="1">
    <citation type="submission" date="2019-03" db="EMBL/GenBank/DDBJ databases">
        <title>Flavobacterium sp.</title>
        <authorList>
            <person name="Kim H."/>
        </authorList>
    </citation>
    <scope>NUCLEOTIDE SEQUENCE [LARGE SCALE GENOMIC DNA]</scope>
    <source>
        <strain evidence="3">GS13</strain>
    </source>
</reference>
<dbReference type="EMBL" id="CP037933">
    <property type="protein sequence ID" value="QBN19748.1"/>
    <property type="molecule type" value="Genomic_DNA"/>
</dbReference>
<gene>
    <name evidence="2" type="ORF">E1750_13360</name>
</gene>
<dbReference type="Pfam" id="PF16266">
    <property type="entry name" value="DUF4919"/>
    <property type="match status" value="1"/>
</dbReference>
<feature type="chain" id="PRO_5020352450" evidence="1">
    <location>
        <begin position="20"/>
        <end position="224"/>
    </location>
</feature>